<dbReference type="PANTHER" id="PTHR42923">
    <property type="entry name" value="PROTOPORPHYRINOGEN OXIDASE"/>
    <property type="match status" value="1"/>
</dbReference>
<dbReference type="Pfam" id="PF13450">
    <property type="entry name" value="NAD_binding_8"/>
    <property type="match status" value="1"/>
</dbReference>
<gene>
    <name evidence="1" type="ORF">LCMAC103_00530</name>
</gene>
<dbReference type="EMBL" id="MK500335">
    <property type="protein sequence ID" value="QBK86724.1"/>
    <property type="molecule type" value="Genomic_DNA"/>
</dbReference>
<dbReference type="PANTHER" id="PTHR42923:SF46">
    <property type="entry name" value="AMINE OXIDASE"/>
    <property type="match status" value="1"/>
</dbReference>
<dbReference type="GO" id="GO:0016491">
    <property type="term" value="F:oxidoreductase activity"/>
    <property type="evidence" value="ECO:0007669"/>
    <property type="project" value="TreeGrafter"/>
</dbReference>
<proteinExistence type="predicted"/>
<organism evidence="1">
    <name type="scientific">Marseillevirus LCMAC103</name>
    <dbReference type="NCBI Taxonomy" id="2506604"/>
    <lineage>
        <taxon>Viruses</taxon>
        <taxon>Varidnaviria</taxon>
        <taxon>Bamfordvirae</taxon>
        <taxon>Nucleocytoviricota</taxon>
        <taxon>Megaviricetes</taxon>
        <taxon>Pimascovirales</taxon>
        <taxon>Pimascovirales incertae sedis</taxon>
        <taxon>Marseilleviridae</taxon>
    </lineage>
</organism>
<evidence type="ECO:0000313" key="1">
    <source>
        <dbReference type="EMBL" id="QBK86724.1"/>
    </source>
</evidence>
<dbReference type="InterPro" id="IPR050464">
    <property type="entry name" value="Zeta_carotene_desat/Oxidored"/>
</dbReference>
<protein>
    <submittedName>
        <fullName evidence="1">Flavin-containing amine oxidase</fullName>
    </submittedName>
</protein>
<dbReference type="PRINTS" id="PR00419">
    <property type="entry name" value="ADXRDTASE"/>
</dbReference>
<sequence>MRRKVCIVGAGWAGLSAAHSLAQSRHASIEVYEREAMIGGQASSQKRAKCFVEYSWRVYFSDYRNVRRILRDIGALGNLERLKKVIIATRGVGFSFQNVEGMSLFRVLRKFDVDYWSVAKAYHLFSLPQETLDRDYADTGALDYLGGHAIIKLILGPGLGFEPTKVTVPTVVRLLRTNLGRDLRFGRWLVTSGPPQSSIFAPWKKYLEARGVKFFLDTACTGVVVRDGRVAGLNMEARRRGRGAPRRWTVRADEYVLSASLQSAARITRALGRTPTRAKMRRLQATCLQYYFSVNFYFAEELGPDANYILNSQPWQPIIETKRSAPWKRAIRRSCDRGVVDVWSVDVFDFVPGRKHRRILRHCSLAAAVDETLHQVKTDPYIKGLRSKSGKTFADLYVGHEVHSFWGEKRGRIWTSNPKFSLNAGCAANLVDIAPRDFPPNLWVAAYFCTPARRHGVSTDASCTIGLECAKAIKRGFARSPRRE</sequence>
<dbReference type="Gene3D" id="3.50.50.60">
    <property type="entry name" value="FAD/NAD(P)-binding domain"/>
    <property type="match status" value="1"/>
</dbReference>
<dbReference type="SUPFAM" id="SSF51905">
    <property type="entry name" value="FAD/NAD(P)-binding domain"/>
    <property type="match status" value="1"/>
</dbReference>
<reference evidence="1" key="1">
    <citation type="journal article" date="2019" name="MBio">
        <title>Virus Genomes from Deep Sea Sediments Expand the Ocean Megavirome and Support Independent Origins of Viral Gigantism.</title>
        <authorList>
            <person name="Backstrom D."/>
            <person name="Yutin N."/>
            <person name="Jorgensen S.L."/>
            <person name="Dharamshi J."/>
            <person name="Homa F."/>
            <person name="Zaremba-Niedwiedzka K."/>
            <person name="Spang A."/>
            <person name="Wolf Y.I."/>
            <person name="Koonin E.V."/>
            <person name="Ettema T.J."/>
        </authorList>
    </citation>
    <scope>NUCLEOTIDE SEQUENCE</scope>
</reference>
<accession>A0A481YVZ4</accession>
<dbReference type="InterPro" id="IPR036188">
    <property type="entry name" value="FAD/NAD-bd_sf"/>
</dbReference>
<name>A0A481YVZ4_9VIRU</name>